<dbReference type="Proteomes" id="UP000008912">
    <property type="component" value="Unassembled WGS sequence"/>
</dbReference>
<protein>
    <submittedName>
        <fullName evidence="2">EF-hand calcium binding domain 11</fullName>
    </submittedName>
</protein>
<dbReference type="Gene3D" id="1.10.238.10">
    <property type="entry name" value="EF-hand"/>
    <property type="match status" value="1"/>
</dbReference>
<dbReference type="SUPFAM" id="SSF47473">
    <property type="entry name" value="EF-hand"/>
    <property type="match status" value="1"/>
</dbReference>
<dbReference type="InParanoid" id="A0A7N5P976"/>
<accession>A0A7N5P976</accession>
<name>A0A7N5P976_AILME</name>
<dbReference type="SMART" id="SM00054">
    <property type="entry name" value="EFh"/>
    <property type="match status" value="2"/>
</dbReference>
<dbReference type="Pfam" id="PF13833">
    <property type="entry name" value="EF-hand_8"/>
    <property type="match status" value="2"/>
</dbReference>
<reference evidence="2" key="2">
    <citation type="submission" date="2025-08" db="UniProtKB">
        <authorList>
            <consortium name="Ensembl"/>
        </authorList>
    </citation>
    <scope>IDENTIFICATION</scope>
</reference>
<proteinExistence type="predicted"/>
<organism evidence="2 3">
    <name type="scientific">Ailuropoda melanoleuca</name>
    <name type="common">Giant panda</name>
    <dbReference type="NCBI Taxonomy" id="9646"/>
    <lineage>
        <taxon>Eukaryota</taxon>
        <taxon>Metazoa</taxon>
        <taxon>Chordata</taxon>
        <taxon>Craniata</taxon>
        <taxon>Vertebrata</taxon>
        <taxon>Euteleostomi</taxon>
        <taxon>Mammalia</taxon>
        <taxon>Eutheria</taxon>
        <taxon>Laurasiatheria</taxon>
        <taxon>Carnivora</taxon>
        <taxon>Caniformia</taxon>
        <taxon>Ursidae</taxon>
        <taxon>Ailuropoda</taxon>
    </lineage>
</organism>
<reference evidence="2" key="3">
    <citation type="submission" date="2025-09" db="UniProtKB">
        <authorList>
            <consortium name="Ensembl"/>
        </authorList>
    </citation>
    <scope>IDENTIFICATION</scope>
</reference>
<dbReference type="AlphaFoldDB" id="A0A7N5P976"/>
<gene>
    <name evidence="2" type="primary">EFCAB11</name>
</gene>
<dbReference type="GO" id="GO:0005509">
    <property type="term" value="F:calcium ion binding"/>
    <property type="evidence" value="ECO:0007669"/>
    <property type="project" value="InterPro"/>
</dbReference>
<feature type="domain" description="EF-hand" evidence="1">
    <location>
        <begin position="89"/>
        <end position="124"/>
    </location>
</feature>
<keyword evidence="3" id="KW-1185">Reference proteome</keyword>
<dbReference type="InterPro" id="IPR002048">
    <property type="entry name" value="EF_hand_dom"/>
</dbReference>
<dbReference type="Ensembl" id="ENSAMET00000030380.1">
    <property type="protein sequence ID" value="ENSAMEP00000039124.1"/>
    <property type="gene ID" value="ENSAMEG00000001628.2"/>
</dbReference>
<evidence type="ECO:0000313" key="2">
    <source>
        <dbReference type="Ensembl" id="ENSAMEP00000039124.1"/>
    </source>
</evidence>
<dbReference type="GeneTree" id="ENSGT00390000004917"/>
<evidence type="ECO:0000313" key="3">
    <source>
        <dbReference type="Proteomes" id="UP000008912"/>
    </source>
</evidence>
<dbReference type="InterPro" id="IPR011992">
    <property type="entry name" value="EF-hand-dom_pair"/>
</dbReference>
<evidence type="ECO:0000259" key="1">
    <source>
        <dbReference type="PROSITE" id="PS50222"/>
    </source>
</evidence>
<dbReference type="PROSITE" id="PS50222">
    <property type="entry name" value="EF_HAND_2"/>
    <property type="match status" value="2"/>
</dbReference>
<feature type="domain" description="EF-hand" evidence="1">
    <location>
        <begin position="16"/>
        <end position="51"/>
    </location>
</feature>
<sequence>MFFSEARPRTWEASPSEHKKWVEVFKACDEDNKGYLSREDFKVAVVMLFGYKPSKVEADSVMSSVNPKTSGILLEEFLSIIRKKKEVQLYRNEIRHIFTAFDRHYRGYLTLEDFKKAFRQVAPKLSERTILDVFSLLPASPGCCIQPSCGHMGQPATLLSLGAPGGLLMASVGLPRYSEDSKGELCTSHLQLGSTETGVSNHKYMPCGFCCQLLKK</sequence>
<reference evidence="2 3" key="1">
    <citation type="journal article" date="2010" name="Nature">
        <title>The sequence and de novo assembly of the giant panda genome.</title>
        <authorList>
            <person name="Li R."/>
            <person name="Fan W."/>
            <person name="Tian G."/>
            <person name="Zhu H."/>
            <person name="He L."/>
            <person name="Cai J."/>
            <person name="Huang Q."/>
            <person name="Cai Q."/>
            <person name="Li B."/>
            <person name="Bai Y."/>
            <person name="Zhang Z."/>
            <person name="Zhang Y."/>
            <person name="Wang W."/>
            <person name="Li J."/>
            <person name="Wei F."/>
            <person name="Li H."/>
            <person name="Jian M."/>
            <person name="Li J."/>
            <person name="Zhang Z."/>
            <person name="Nielsen R."/>
            <person name="Li D."/>
            <person name="Gu W."/>
            <person name="Yang Z."/>
            <person name="Xuan Z."/>
            <person name="Ryder O.A."/>
            <person name="Leung F.C."/>
            <person name="Zhou Y."/>
            <person name="Cao J."/>
            <person name="Sun X."/>
            <person name="Fu Y."/>
            <person name="Fang X."/>
            <person name="Guo X."/>
            <person name="Wang B."/>
            <person name="Hou R."/>
            <person name="Shen F."/>
            <person name="Mu B."/>
            <person name="Ni P."/>
            <person name="Lin R."/>
            <person name="Qian W."/>
            <person name="Wang G."/>
            <person name="Yu C."/>
            <person name="Nie W."/>
            <person name="Wang J."/>
            <person name="Wu Z."/>
            <person name="Liang H."/>
            <person name="Min J."/>
            <person name="Wu Q."/>
            <person name="Cheng S."/>
            <person name="Ruan J."/>
            <person name="Wang M."/>
            <person name="Shi Z."/>
            <person name="Wen M."/>
            <person name="Liu B."/>
            <person name="Ren X."/>
            <person name="Zheng H."/>
            <person name="Dong D."/>
            <person name="Cook K."/>
            <person name="Shan G."/>
            <person name="Zhang H."/>
            <person name="Kosiol C."/>
            <person name="Xie X."/>
            <person name="Lu Z."/>
            <person name="Zheng H."/>
            <person name="Li Y."/>
            <person name="Steiner C.C."/>
            <person name="Lam T.T."/>
            <person name="Lin S."/>
            <person name="Zhang Q."/>
            <person name="Li G."/>
            <person name="Tian J."/>
            <person name="Gong T."/>
            <person name="Liu H."/>
            <person name="Zhang D."/>
            <person name="Fang L."/>
            <person name="Ye C."/>
            <person name="Zhang J."/>
            <person name="Hu W."/>
            <person name="Xu A."/>
            <person name="Ren Y."/>
            <person name="Zhang G."/>
            <person name="Bruford M.W."/>
            <person name="Li Q."/>
            <person name="Ma L."/>
            <person name="Guo Y."/>
            <person name="An N."/>
            <person name="Hu Y."/>
            <person name="Zheng Y."/>
            <person name="Shi Y."/>
            <person name="Li Z."/>
            <person name="Liu Q."/>
            <person name="Chen Y."/>
            <person name="Zhao J."/>
            <person name="Qu N."/>
            <person name="Zhao S."/>
            <person name="Tian F."/>
            <person name="Wang X."/>
            <person name="Wang H."/>
            <person name="Xu L."/>
            <person name="Liu X."/>
            <person name="Vinar T."/>
            <person name="Wang Y."/>
            <person name="Lam T.W."/>
            <person name="Yiu S.M."/>
            <person name="Liu S."/>
            <person name="Zhang H."/>
            <person name="Li D."/>
            <person name="Huang Y."/>
            <person name="Wang X."/>
            <person name="Yang G."/>
            <person name="Jiang Z."/>
            <person name="Wang J."/>
            <person name="Qin N."/>
            <person name="Li L."/>
            <person name="Li J."/>
            <person name="Bolund L."/>
            <person name="Kristiansen K."/>
            <person name="Wong G.K."/>
            <person name="Olson M."/>
            <person name="Zhang X."/>
            <person name="Li S."/>
            <person name="Yang H."/>
            <person name="Wang J."/>
            <person name="Wang J."/>
        </authorList>
    </citation>
    <scope>NUCLEOTIDE SEQUENCE [LARGE SCALE GENOMIC DNA]</scope>
</reference>